<reference evidence="3 4" key="1">
    <citation type="submission" date="2019-02" db="EMBL/GenBank/DDBJ databases">
        <title>Marinobacter halodurans sp. nov., a marine bacterium isolated from sea tidal flat.</title>
        <authorList>
            <person name="Yoo Y."/>
            <person name="Lee D.W."/>
            <person name="Kim B.S."/>
            <person name="Kim J.-J."/>
        </authorList>
    </citation>
    <scope>NUCLEOTIDE SEQUENCE [LARGE SCALE GENOMIC DNA]</scope>
    <source>
        <strain evidence="3 4">YJ-S3-2</strain>
    </source>
</reference>
<dbReference type="Proteomes" id="UP000313645">
    <property type="component" value="Unassembled WGS sequence"/>
</dbReference>
<sequence length="367" mass="42155">MNAAVKPESIPGQTFGEQDERALRDQMRRDLPADTFQPQSWRVIWFLPLQLVIWGCVLTILMAGLPWYANLGLALVLGHTVGCQALLAHEVLHGALGMSRRWQNFFGWLGFGPLVAPPEFWRKWHNSIHHAHTNMGDTDPDSFGTIRRYKADPKQRKFPRLAPGSGTWYSLLFLTYSFTMHAQIVLWLQAKRRKQFKGFNRRRAIIQSLLCVAAWLVLAVVSGPLAVFTVVVPFMVANALGQGYILTNHFLRPQTETNNPLDNSMSLRTNPILDRLHYRFSHHVEHHFFPKMSSNKAPRLREWLETHYPERYVAPTHWQAIKLLYKTPRVYLTPTTLVDPSNPRRVFDLLPLQKEMSAATYKVSAAG</sequence>
<comment type="caution">
    <text evidence="3">The sequence shown here is derived from an EMBL/GenBank/DDBJ whole genome shotgun (WGS) entry which is preliminary data.</text>
</comment>
<feature type="transmembrane region" description="Helical" evidence="1">
    <location>
        <begin position="209"/>
        <end position="236"/>
    </location>
</feature>
<keyword evidence="1" id="KW-1133">Transmembrane helix</keyword>
<dbReference type="Pfam" id="PF00487">
    <property type="entry name" value="FA_desaturase"/>
    <property type="match status" value="1"/>
</dbReference>
<keyword evidence="4" id="KW-1185">Reference proteome</keyword>
<feature type="transmembrane region" description="Helical" evidence="1">
    <location>
        <begin position="168"/>
        <end position="188"/>
    </location>
</feature>
<feature type="transmembrane region" description="Helical" evidence="1">
    <location>
        <begin position="43"/>
        <end position="69"/>
    </location>
</feature>
<accession>A0ABY1ZQ56</accession>
<keyword evidence="1" id="KW-0812">Transmembrane</keyword>
<keyword evidence="1" id="KW-0472">Membrane</keyword>
<dbReference type="EMBL" id="SJDL01000006">
    <property type="protein sequence ID" value="TBW57893.1"/>
    <property type="molecule type" value="Genomic_DNA"/>
</dbReference>
<feature type="domain" description="Fatty acid desaturase" evidence="2">
    <location>
        <begin position="67"/>
        <end position="314"/>
    </location>
</feature>
<dbReference type="PANTHER" id="PTHR19353">
    <property type="entry name" value="FATTY ACID DESATURASE 2"/>
    <property type="match status" value="1"/>
</dbReference>
<protein>
    <submittedName>
        <fullName evidence="3">Acyl-CoA desaturase</fullName>
    </submittedName>
</protein>
<evidence type="ECO:0000313" key="3">
    <source>
        <dbReference type="EMBL" id="TBW57893.1"/>
    </source>
</evidence>
<organism evidence="3 4">
    <name type="scientific">Marinobacter halodurans</name>
    <dbReference type="NCBI Taxonomy" id="2528979"/>
    <lineage>
        <taxon>Bacteria</taxon>
        <taxon>Pseudomonadati</taxon>
        <taxon>Pseudomonadota</taxon>
        <taxon>Gammaproteobacteria</taxon>
        <taxon>Pseudomonadales</taxon>
        <taxon>Marinobacteraceae</taxon>
        <taxon>Marinobacter</taxon>
    </lineage>
</organism>
<proteinExistence type="predicted"/>
<gene>
    <name evidence="3" type="ORF">EZI54_05410</name>
</gene>
<dbReference type="PANTHER" id="PTHR19353:SF19">
    <property type="entry name" value="DELTA(5) FATTY ACID DESATURASE C-RELATED"/>
    <property type="match status" value="1"/>
</dbReference>
<dbReference type="InterPro" id="IPR012171">
    <property type="entry name" value="Fatty_acid_desaturase"/>
</dbReference>
<dbReference type="InterPro" id="IPR005804">
    <property type="entry name" value="FA_desaturase_dom"/>
</dbReference>
<evidence type="ECO:0000256" key="1">
    <source>
        <dbReference type="SAM" id="Phobius"/>
    </source>
</evidence>
<dbReference type="CDD" id="cd03506">
    <property type="entry name" value="Delta6-FADS-like"/>
    <property type="match status" value="1"/>
</dbReference>
<dbReference type="RefSeq" id="WP_131479837.1">
    <property type="nucleotide sequence ID" value="NZ_SJDL01000006.1"/>
</dbReference>
<evidence type="ECO:0000313" key="4">
    <source>
        <dbReference type="Proteomes" id="UP000313645"/>
    </source>
</evidence>
<evidence type="ECO:0000259" key="2">
    <source>
        <dbReference type="Pfam" id="PF00487"/>
    </source>
</evidence>
<name>A0ABY1ZQ56_9GAMM</name>